<dbReference type="GO" id="GO:0005886">
    <property type="term" value="C:plasma membrane"/>
    <property type="evidence" value="ECO:0007669"/>
    <property type="project" value="UniProtKB-SubCell"/>
</dbReference>
<comment type="subcellular location">
    <subcellularLocation>
        <location evidence="1">Cell membrane</location>
        <topology evidence="1">Multi-pass membrane protein</topology>
    </subcellularLocation>
</comment>
<feature type="transmembrane region" description="Helical" evidence="5">
    <location>
        <begin position="362"/>
        <end position="382"/>
    </location>
</feature>
<name>A0A6L9VZ89_9ACTN</name>
<dbReference type="InterPro" id="IPR005829">
    <property type="entry name" value="Sugar_transporter_CS"/>
</dbReference>
<feature type="transmembrane region" description="Helical" evidence="5">
    <location>
        <begin position="328"/>
        <end position="350"/>
    </location>
</feature>
<evidence type="ECO:0000256" key="4">
    <source>
        <dbReference type="ARBA" id="ARBA00023136"/>
    </source>
</evidence>
<feature type="transmembrane region" description="Helical" evidence="5">
    <location>
        <begin position="164"/>
        <end position="183"/>
    </location>
</feature>
<dbReference type="InterPro" id="IPR053160">
    <property type="entry name" value="MFS_DHA3_Transporter"/>
</dbReference>
<comment type="caution">
    <text evidence="7">The sequence shown here is derived from an EMBL/GenBank/DDBJ whole genome shotgun (WGS) entry which is preliminary data.</text>
</comment>
<gene>
    <name evidence="7" type="ORF">GCU60_02260</name>
</gene>
<evidence type="ECO:0000256" key="5">
    <source>
        <dbReference type="SAM" id="Phobius"/>
    </source>
</evidence>
<dbReference type="EMBL" id="JAAGWG010000002">
    <property type="protein sequence ID" value="NEK84591.1"/>
    <property type="molecule type" value="Genomic_DNA"/>
</dbReference>
<dbReference type="PROSITE" id="PS00216">
    <property type="entry name" value="SUGAR_TRANSPORT_1"/>
    <property type="match status" value="1"/>
</dbReference>
<feature type="transmembrane region" description="Helical" evidence="5">
    <location>
        <begin position="299"/>
        <end position="316"/>
    </location>
</feature>
<reference evidence="7 8" key="1">
    <citation type="submission" date="2019-12" db="EMBL/GenBank/DDBJ databases">
        <title>the WGS of Blastococcus saxobsidens 67B17.</title>
        <authorList>
            <person name="Jiang Z."/>
        </authorList>
    </citation>
    <scope>NUCLEOTIDE SEQUENCE [LARGE SCALE GENOMIC DNA]</scope>
    <source>
        <strain evidence="7 8">67B17</strain>
    </source>
</reference>
<dbReference type="Gene3D" id="1.20.1250.20">
    <property type="entry name" value="MFS general substrate transporter like domains"/>
    <property type="match status" value="1"/>
</dbReference>
<feature type="transmembrane region" description="Helical" evidence="5">
    <location>
        <begin position="247"/>
        <end position="267"/>
    </location>
</feature>
<feature type="transmembrane region" description="Helical" evidence="5">
    <location>
        <begin position="210"/>
        <end position="227"/>
    </location>
</feature>
<dbReference type="GO" id="GO:0022857">
    <property type="term" value="F:transmembrane transporter activity"/>
    <property type="evidence" value="ECO:0007669"/>
    <property type="project" value="InterPro"/>
</dbReference>
<evidence type="ECO:0000313" key="8">
    <source>
        <dbReference type="Proteomes" id="UP000479241"/>
    </source>
</evidence>
<proteinExistence type="predicted"/>
<keyword evidence="2 5" id="KW-0812">Transmembrane</keyword>
<dbReference type="SUPFAM" id="SSF103473">
    <property type="entry name" value="MFS general substrate transporter"/>
    <property type="match status" value="1"/>
</dbReference>
<feature type="transmembrane region" description="Helical" evidence="5">
    <location>
        <begin position="73"/>
        <end position="92"/>
    </location>
</feature>
<organism evidence="7 8">
    <name type="scientific">Blastococcus saxobsidens</name>
    <dbReference type="NCBI Taxonomy" id="138336"/>
    <lineage>
        <taxon>Bacteria</taxon>
        <taxon>Bacillati</taxon>
        <taxon>Actinomycetota</taxon>
        <taxon>Actinomycetes</taxon>
        <taxon>Geodermatophilales</taxon>
        <taxon>Geodermatophilaceae</taxon>
        <taxon>Blastococcus</taxon>
    </lineage>
</organism>
<dbReference type="PROSITE" id="PS50850">
    <property type="entry name" value="MFS"/>
    <property type="match status" value="1"/>
</dbReference>
<evidence type="ECO:0000313" key="7">
    <source>
        <dbReference type="EMBL" id="NEK84591.1"/>
    </source>
</evidence>
<dbReference type="AlphaFoldDB" id="A0A6L9VZ89"/>
<feature type="transmembrane region" description="Helical" evidence="5">
    <location>
        <begin position="98"/>
        <end position="120"/>
    </location>
</feature>
<keyword evidence="3 5" id="KW-1133">Transmembrane helix</keyword>
<dbReference type="Pfam" id="PF07690">
    <property type="entry name" value="MFS_1"/>
    <property type="match status" value="1"/>
</dbReference>
<sequence>MSGALRSPVLRRFALAHFLLEVQFWFPVYLIFLLDMGFTLAVAVVADGLFRLVSVACEVPMGVLADRIGRRRTYLLLAGLTVAVFLAISQVSSVPGLFAAWIGWGVLWALASGASTAYLYELAVRDAPSVDPARSFAVVRALGHLAVLLSLVAAGYLYDVEPTAPFTVTAVLAAIALAVAWTLPETSAAGARSTIRSVLRDVRRAAADERVRLAVLLGALLLLLGWSPRILFQPLALELDYSAQRTGWMYAAFAAAAVVAGLLAGRVGPARRPAVLRASFLVVLAALVGTGVWEGLGPFLFLPVLGLAYALGQVLLELVTSEVTSPAVLATAFSVVSMLGGLGIAVARPALGLVADNWSTPVAFGAWAAVGALLVAVALLLVRRLDTVPART</sequence>
<evidence type="ECO:0000256" key="2">
    <source>
        <dbReference type="ARBA" id="ARBA00022692"/>
    </source>
</evidence>
<feature type="transmembrane region" description="Helical" evidence="5">
    <location>
        <begin position="141"/>
        <end position="158"/>
    </location>
</feature>
<dbReference type="RefSeq" id="WP_163201992.1">
    <property type="nucleotide sequence ID" value="NZ_JAAGWG010000002.1"/>
</dbReference>
<dbReference type="Proteomes" id="UP000479241">
    <property type="component" value="Unassembled WGS sequence"/>
</dbReference>
<dbReference type="InterPro" id="IPR020846">
    <property type="entry name" value="MFS_dom"/>
</dbReference>
<feature type="transmembrane region" description="Helical" evidence="5">
    <location>
        <begin position="274"/>
        <end position="293"/>
    </location>
</feature>
<protein>
    <submittedName>
        <fullName evidence="7">MFS transporter</fullName>
    </submittedName>
</protein>
<dbReference type="PANTHER" id="PTHR23530:SF1">
    <property type="entry name" value="PERMEASE, MAJOR FACILITATOR SUPERFAMILY-RELATED"/>
    <property type="match status" value="1"/>
</dbReference>
<dbReference type="InterPro" id="IPR036259">
    <property type="entry name" value="MFS_trans_sf"/>
</dbReference>
<evidence type="ECO:0000256" key="3">
    <source>
        <dbReference type="ARBA" id="ARBA00022989"/>
    </source>
</evidence>
<feature type="domain" description="Major facilitator superfamily (MFS) profile" evidence="6">
    <location>
        <begin position="1"/>
        <end position="386"/>
    </location>
</feature>
<evidence type="ECO:0000256" key="1">
    <source>
        <dbReference type="ARBA" id="ARBA00004651"/>
    </source>
</evidence>
<dbReference type="InterPro" id="IPR011701">
    <property type="entry name" value="MFS"/>
</dbReference>
<keyword evidence="4 5" id="KW-0472">Membrane</keyword>
<accession>A0A6L9VZ89</accession>
<dbReference type="PANTHER" id="PTHR23530">
    <property type="entry name" value="TRANSPORT PROTEIN-RELATED"/>
    <property type="match status" value="1"/>
</dbReference>
<evidence type="ECO:0000259" key="6">
    <source>
        <dbReference type="PROSITE" id="PS50850"/>
    </source>
</evidence>